<evidence type="ECO:0000313" key="3">
    <source>
        <dbReference type="Proteomes" id="UP001138708"/>
    </source>
</evidence>
<sequence>MNAAPQAELLRALPYARRFARAATGDRDRGDALVAAALRAPLPDL</sequence>
<dbReference type="Pfam" id="PF22029">
    <property type="entry name" value="PhyR_sigma2"/>
    <property type="match status" value="1"/>
</dbReference>
<dbReference type="AlphaFoldDB" id="A0A9X9WC19"/>
<dbReference type="InterPro" id="IPR053866">
    <property type="entry name" value="PhyR_sigma2"/>
</dbReference>
<feature type="domain" description="PhyR sigma2" evidence="1">
    <location>
        <begin position="11"/>
        <end position="42"/>
    </location>
</feature>
<accession>A0A9X9WC19</accession>
<protein>
    <submittedName>
        <fullName evidence="2">Response regulator</fullName>
    </submittedName>
</protein>
<reference evidence="2" key="2">
    <citation type="journal article" date="2021" name="Syst. Appl. Microbiol.">
        <title>Roseomonas hellenica sp. nov., isolated from roots of wild-growing Alkanna tinctoria.</title>
        <authorList>
            <person name="Rat A."/>
            <person name="Naranjo H.D."/>
            <person name="Lebbe L."/>
            <person name="Cnockaert M."/>
            <person name="Krigas N."/>
            <person name="Grigoriadou K."/>
            <person name="Maloupa E."/>
            <person name="Willems A."/>
        </authorList>
    </citation>
    <scope>NUCLEOTIDE SEQUENCE</scope>
    <source>
        <strain evidence="2">LMG 31161</strain>
    </source>
</reference>
<evidence type="ECO:0000259" key="1">
    <source>
        <dbReference type="Pfam" id="PF22029"/>
    </source>
</evidence>
<comment type="caution">
    <text evidence="2">The sequence shown here is derived from an EMBL/GenBank/DDBJ whole genome shotgun (WGS) entry which is preliminary data.</text>
</comment>
<dbReference type="EMBL" id="JAAEDK010000002">
    <property type="protein sequence ID" value="MBR0657879.1"/>
    <property type="molecule type" value="Genomic_DNA"/>
</dbReference>
<dbReference type="Gene3D" id="1.10.1740.10">
    <property type="match status" value="1"/>
</dbReference>
<dbReference type="Proteomes" id="UP001138708">
    <property type="component" value="Unassembled WGS sequence"/>
</dbReference>
<name>A0A9X9WC19_9PROT</name>
<reference evidence="2" key="1">
    <citation type="submission" date="2020-01" db="EMBL/GenBank/DDBJ databases">
        <authorList>
            <person name="Rat A."/>
        </authorList>
    </citation>
    <scope>NUCLEOTIDE SEQUENCE</scope>
    <source>
        <strain evidence="2">LMG 31161</strain>
    </source>
</reference>
<gene>
    <name evidence="2" type="ORF">GXW75_01355</name>
</gene>
<proteinExistence type="predicted"/>
<evidence type="ECO:0000313" key="2">
    <source>
        <dbReference type="EMBL" id="MBR0657879.1"/>
    </source>
</evidence>
<organism evidence="2 3">
    <name type="scientific">Neoroseomonas oryzicola</name>
    <dbReference type="NCBI Taxonomy" id="535904"/>
    <lineage>
        <taxon>Bacteria</taxon>
        <taxon>Pseudomonadati</taxon>
        <taxon>Pseudomonadota</taxon>
        <taxon>Alphaproteobacteria</taxon>
        <taxon>Acetobacterales</taxon>
        <taxon>Acetobacteraceae</taxon>
        <taxon>Neoroseomonas</taxon>
    </lineage>
</organism>
<feature type="non-terminal residue" evidence="2">
    <location>
        <position position="45"/>
    </location>
</feature>